<evidence type="ECO:0000256" key="1">
    <source>
        <dbReference type="SAM" id="MobiDB-lite"/>
    </source>
</evidence>
<dbReference type="EMBL" id="JAGPXF010000002">
    <property type="protein sequence ID" value="KAH7257822.1"/>
    <property type="molecule type" value="Genomic_DNA"/>
</dbReference>
<evidence type="ECO:0000313" key="3">
    <source>
        <dbReference type="Proteomes" id="UP000813427"/>
    </source>
</evidence>
<dbReference type="Proteomes" id="UP000813427">
    <property type="component" value="Unassembled WGS sequence"/>
</dbReference>
<dbReference type="OrthoDB" id="265717at2759"/>
<feature type="compositionally biased region" description="Basic and acidic residues" evidence="1">
    <location>
        <begin position="135"/>
        <end position="150"/>
    </location>
</feature>
<evidence type="ECO:0000313" key="2">
    <source>
        <dbReference type="EMBL" id="KAH7257822.1"/>
    </source>
</evidence>
<name>A0A8K0S6V2_9HYPO</name>
<reference evidence="2" key="1">
    <citation type="journal article" date="2021" name="Nat. Commun.">
        <title>Genetic determinants of endophytism in the Arabidopsis root mycobiome.</title>
        <authorList>
            <person name="Mesny F."/>
            <person name="Miyauchi S."/>
            <person name="Thiergart T."/>
            <person name="Pickel B."/>
            <person name="Atanasova L."/>
            <person name="Karlsson M."/>
            <person name="Huettel B."/>
            <person name="Barry K.W."/>
            <person name="Haridas S."/>
            <person name="Chen C."/>
            <person name="Bauer D."/>
            <person name="Andreopoulos W."/>
            <person name="Pangilinan J."/>
            <person name="LaButti K."/>
            <person name="Riley R."/>
            <person name="Lipzen A."/>
            <person name="Clum A."/>
            <person name="Drula E."/>
            <person name="Henrissat B."/>
            <person name="Kohler A."/>
            <person name="Grigoriev I.V."/>
            <person name="Martin F.M."/>
            <person name="Hacquard S."/>
        </authorList>
    </citation>
    <scope>NUCLEOTIDE SEQUENCE</scope>
    <source>
        <strain evidence="2">MPI-SDFR-AT-0068</strain>
    </source>
</reference>
<sequence length="161" mass="18409">MAFDCGFDIFPHLVPTKENKILYRQFLDTVLSFDTKRVPFVLPAEVDCPETYSKKFIYFLIPGQPKIPLGDNGDCFLGFRSNDAISADVLKIVEVMAITAREFFGSRVHFWKGQSDIYSRGELYRAEEEVERRPGYILDRMDDIGTKDEPGTPAEPTEQDV</sequence>
<comment type="caution">
    <text evidence="2">The sequence shown here is derived from an EMBL/GenBank/DDBJ whole genome shotgun (WGS) entry which is preliminary data.</text>
</comment>
<feature type="region of interest" description="Disordered" evidence="1">
    <location>
        <begin position="135"/>
        <end position="161"/>
    </location>
</feature>
<keyword evidence="3" id="KW-1185">Reference proteome</keyword>
<protein>
    <submittedName>
        <fullName evidence="2">Uncharacterized protein</fullName>
    </submittedName>
</protein>
<organism evidence="2 3">
    <name type="scientific">Fusarium tricinctum</name>
    <dbReference type="NCBI Taxonomy" id="61284"/>
    <lineage>
        <taxon>Eukaryota</taxon>
        <taxon>Fungi</taxon>
        <taxon>Dikarya</taxon>
        <taxon>Ascomycota</taxon>
        <taxon>Pezizomycotina</taxon>
        <taxon>Sordariomycetes</taxon>
        <taxon>Hypocreomycetidae</taxon>
        <taxon>Hypocreales</taxon>
        <taxon>Nectriaceae</taxon>
        <taxon>Fusarium</taxon>
        <taxon>Fusarium tricinctum species complex</taxon>
    </lineage>
</organism>
<gene>
    <name evidence="2" type="ORF">BKA59DRAFT_471167</name>
</gene>
<dbReference type="AlphaFoldDB" id="A0A8K0S6V2"/>
<accession>A0A8K0S6V2</accession>
<proteinExistence type="predicted"/>